<evidence type="ECO:0000256" key="3">
    <source>
        <dbReference type="ARBA" id="ARBA00022553"/>
    </source>
</evidence>
<keyword evidence="4 12" id="KW-0812">Transmembrane</keyword>
<evidence type="ECO:0000256" key="1">
    <source>
        <dbReference type="ARBA" id="ARBA00004586"/>
    </source>
</evidence>
<dbReference type="GO" id="GO:0005789">
    <property type="term" value="C:endoplasmic reticulum membrane"/>
    <property type="evidence" value="ECO:0007669"/>
    <property type="project" value="UniProtKB-SubCell"/>
</dbReference>
<evidence type="ECO:0000256" key="7">
    <source>
        <dbReference type="ARBA" id="ARBA00022989"/>
    </source>
</evidence>
<name>W2RR20_CYPE1</name>
<dbReference type="GO" id="GO:0061817">
    <property type="term" value="P:endoplasmic reticulum-plasma membrane tethering"/>
    <property type="evidence" value="ECO:0007669"/>
    <property type="project" value="InterPro"/>
</dbReference>
<keyword evidence="9" id="KW-0446">Lipid-binding</keyword>
<dbReference type="CDD" id="cd04052">
    <property type="entry name" value="C2B_Tricalbin-like"/>
    <property type="match status" value="1"/>
</dbReference>
<keyword evidence="6" id="KW-0256">Endoplasmic reticulum</keyword>
<keyword evidence="16" id="KW-1185">Reference proteome</keyword>
<dbReference type="eggNOG" id="KOG1012">
    <property type="taxonomic scope" value="Eukaryota"/>
</dbReference>
<feature type="compositionally biased region" description="Polar residues" evidence="11">
    <location>
        <begin position="84"/>
        <end position="96"/>
    </location>
</feature>
<evidence type="ECO:0000256" key="5">
    <source>
        <dbReference type="ARBA" id="ARBA00022737"/>
    </source>
</evidence>
<dbReference type="PANTHER" id="PTHR47348:SF2">
    <property type="entry name" value="MEIOTICALLY UP-REGULATED 190 PROTEIN"/>
    <property type="match status" value="1"/>
</dbReference>
<evidence type="ECO:0000256" key="6">
    <source>
        <dbReference type="ARBA" id="ARBA00022824"/>
    </source>
</evidence>
<dbReference type="InterPro" id="IPR031468">
    <property type="entry name" value="SMP_LBD"/>
</dbReference>
<accession>W2RR20</accession>
<dbReference type="CDD" id="cd21676">
    <property type="entry name" value="SMP_Mug190"/>
    <property type="match status" value="1"/>
</dbReference>
<dbReference type="Pfam" id="PF25669">
    <property type="entry name" value="SMP_MUG190-like"/>
    <property type="match status" value="1"/>
</dbReference>
<evidence type="ECO:0000259" key="14">
    <source>
        <dbReference type="PROSITE" id="PS51847"/>
    </source>
</evidence>
<evidence type="ECO:0008006" key="17">
    <source>
        <dbReference type="Google" id="ProtNLM"/>
    </source>
</evidence>
<evidence type="ECO:0000313" key="16">
    <source>
        <dbReference type="Proteomes" id="UP000030752"/>
    </source>
</evidence>
<feature type="domain" description="C2" evidence="13">
    <location>
        <begin position="820"/>
        <end position="956"/>
    </location>
</feature>
<dbReference type="GO" id="GO:0006869">
    <property type="term" value="P:lipid transport"/>
    <property type="evidence" value="ECO:0007669"/>
    <property type="project" value="UniProtKB-KW"/>
</dbReference>
<dbReference type="PANTHER" id="PTHR47348">
    <property type="entry name" value="MEIOTICALLY UP-REGULATED GENE 190 PROTEIN"/>
    <property type="match status" value="1"/>
</dbReference>
<evidence type="ECO:0000256" key="4">
    <source>
        <dbReference type="ARBA" id="ARBA00022692"/>
    </source>
</evidence>
<dbReference type="SUPFAM" id="SSF49562">
    <property type="entry name" value="C2 domain (Calcium/lipid-binding domain, CaLB)"/>
    <property type="match status" value="2"/>
</dbReference>
<protein>
    <recommendedName>
        <fullName evidence="17">C2 domain-containing protein</fullName>
    </recommendedName>
</protein>
<feature type="region of interest" description="Disordered" evidence="11">
    <location>
        <begin position="1"/>
        <end position="196"/>
    </location>
</feature>
<dbReference type="VEuPathDB" id="FungiDB:HMPREF1541_06210"/>
<dbReference type="InterPro" id="IPR037765">
    <property type="entry name" value="C2B_Tricalbin"/>
</dbReference>
<evidence type="ECO:0000256" key="9">
    <source>
        <dbReference type="ARBA" id="ARBA00023121"/>
    </source>
</evidence>
<dbReference type="Pfam" id="PF25331">
    <property type="entry name" value="C2_Mug190_3rd"/>
    <property type="match status" value="1"/>
</dbReference>
<evidence type="ECO:0000256" key="2">
    <source>
        <dbReference type="ARBA" id="ARBA00022448"/>
    </source>
</evidence>
<dbReference type="HOGENOM" id="CLU_002125_3_0_1"/>
<evidence type="ECO:0000256" key="12">
    <source>
        <dbReference type="SAM" id="Phobius"/>
    </source>
</evidence>
<dbReference type="AlphaFoldDB" id="W2RR20"/>
<dbReference type="PROSITE" id="PS50004">
    <property type="entry name" value="C2"/>
    <property type="match status" value="2"/>
</dbReference>
<proteinExistence type="predicted"/>
<feature type="transmembrane region" description="Helical" evidence="12">
    <location>
        <begin position="273"/>
        <end position="296"/>
    </location>
</feature>
<keyword evidence="5" id="KW-0677">Repeat</keyword>
<feature type="compositionally biased region" description="Acidic residues" evidence="11">
    <location>
        <begin position="1148"/>
        <end position="1168"/>
    </location>
</feature>
<feature type="domain" description="C2" evidence="13">
    <location>
        <begin position="607"/>
        <end position="735"/>
    </location>
</feature>
<feature type="compositionally biased region" description="Acidic residues" evidence="11">
    <location>
        <begin position="861"/>
        <end position="873"/>
    </location>
</feature>
<keyword evidence="10 12" id="KW-0472">Membrane</keyword>
<feature type="transmembrane region" description="Helical" evidence="12">
    <location>
        <begin position="512"/>
        <end position="528"/>
    </location>
</feature>
<feature type="compositionally biased region" description="Basic and acidic residues" evidence="11">
    <location>
        <begin position="32"/>
        <end position="42"/>
    </location>
</feature>
<comment type="subcellular location">
    <subcellularLocation>
        <location evidence="1">Endoplasmic reticulum membrane</location>
    </subcellularLocation>
</comment>
<dbReference type="InterPro" id="IPR000008">
    <property type="entry name" value="C2_dom"/>
</dbReference>
<keyword evidence="7 12" id="KW-1133">Transmembrane helix</keyword>
<evidence type="ECO:0000259" key="13">
    <source>
        <dbReference type="PROSITE" id="PS50004"/>
    </source>
</evidence>
<dbReference type="InterPro" id="IPR035892">
    <property type="entry name" value="C2_domain_sf"/>
</dbReference>
<feature type="compositionally biased region" description="Basic and acidic residues" evidence="11">
    <location>
        <begin position="110"/>
        <end position="132"/>
    </location>
</feature>
<dbReference type="Pfam" id="PF00168">
    <property type="entry name" value="C2"/>
    <property type="match status" value="2"/>
</dbReference>
<dbReference type="GO" id="GO:0008289">
    <property type="term" value="F:lipid binding"/>
    <property type="evidence" value="ECO:0007669"/>
    <property type="project" value="UniProtKB-KW"/>
</dbReference>
<dbReference type="InterPro" id="IPR057349">
    <property type="entry name" value="C2_Mug190_3rd"/>
</dbReference>
<feature type="region of interest" description="Disordered" evidence="11">
    <location>
        <begin position="792"/>
        <end position="815"/>
    </location>
</feature>
<feature type="domain" description="SMP-LTD" evidence="14">
    <location>
        <begin position="358"/>
        <end position="609"/>
    </location>
</feature>
<feature type="region of interest" description="Disordered" evidence="11">
    <location>
        <begin position="429"/>
        <end position="471"/>
    </location>
</feature>
<sequence>MADYGSVEEEEHRKQYGQPYTAKHPVPTVQKYRHEVQERRNAPDQQQEDEGEVDDKLRRAYGSAKAILTGQDAPGGDKDPYPSANRNMPNVPQNEQDGGRHFEQNGTASDSREDTDRKQAGGGRANDHRSDNHQAPGTQAGGDSKKEKKSKPQNNQSATENAAKESDPRKKQQAMKKQKRDGGGREVTDPVTHLPITIYDSTEKDLKRTRENYPTTGAVARTFTGLSGATKDREQLDDEQDELQRVHDGTQQLFPPPSYQDAKAELARIHQQGFTAGIGMVGVSAVLAAAAAQLFAHSESSWRSPALVTALLAAVGCAASVVFVRRWMSKKVQDLWEDEVWDASRQREVESHESEKVVPESVAWMNSMLSSVWPLINPDLFTSLADMLEDVMQASIPSIIRMVSIDDLGQGSEAIRILGIRWLPTGAASQSVDEDGNLKSPDDPGENDRKVPGEGEQEQDGDKDNEGEQGGEDLQEGLEAEQGDFVNMELAFAYRARSSGKSLKARAKNAHLYLKFYLPGGIAVPVWVETKGAVGKMRLRLQLTPDPPFFSLCTLTFMGQPKVDVSCIPISKHALNIMDVPLISSFVQSSIDAALAEYVAPKSLTLDLKDMLVGDDFKKDTVSKGVVIILIKRARGYKEGDTGIGPMEGSSDTYATVSWGKFGKPAASTRVIVDDQEPDWHEWSNILVSPEELNAEEKLRVQIWDSDKFTADDDLGRVEVDLQELMHSKDSRNRMCDREDRFVGEDPDEKMPGTLTWSVGYFAKTTITEDQLARQEVKPDIKKVEDLQKEAAESAERKLREARSHQQELDQQKSQDFKELQDQLLIASPPPEGYPSGIFSIQIHNITGLEVQQLQKREKDDDGEQEDQADQADDLPSSYATIIINHQKVYRTRTKPKNAKPFFNAGTERFIRDWRNTEVMVSVRDDRERENDALLGMVYLPLRKVFQNKSQVMTSYPVAGGMGYGRVRISMVWRSVELQWPKELLGWNYGTLEVKSPIHGSGQLENWKLKLRTNISYGKFHHHGEQWDVKHGKPNLFLAVKKRYSSPLIIECGKGMMGTDPPAFAVLWLKDIPDEEETTVKMKVYKTSKGAMKKATTSCHYEGEELGELQVTLKFWRGLSGYHKKYASKGNNTDMRNVMEVLDTAADDRDDGEGEDSSYVDSSDDDDETREKLKPHTNQDSSDDEDQSKVDKLNPINKVSKMIGSNNEDDGSRGVFASIRDYKDHHRQLHRKHRGIMQWKGARTLDWAVTK</sequence>
<feature type="region of interest" description="Disordered" evidence="11">
    <location>
        <begin position="1144"/>
        <end position="1214"/>
    </location>
</feature>
<evidence type="ECO:0000256" key="11">
    <source>
        <dbReference type="SAM" id="MobiDB-lite"/>
    </source>
</evidence>
<gene>
    <name evidence="15" type="ORF">HMPREF1541_06210</name>
</gene>
<feature type="transmembrane region" description="Helical" evidence="12">
    <location>
        <begin position="302"/>
        <end position="324"/>
    </location>
</feature>
<dbReference type="EMBL" id="KB822722">
    <property type="protein sequence ID" value="ETN38179.1"/>
    <property type="molecule type" value="Genomic_DNA"/>
</dbReference>
<feature type="region of interest" description="Disordered" evidence="11">
    <location>
        <begin position="853"/>
        <end position="876"/>
    </location>
</feature>
<dbReference type="Gene3D" id="2.60.40.150">
    <property type="entry name" value="C2 domain"/>
    <property type="match status" value="2"/>
</dbReference>
<dbReference type="InParanoid" id="W2RR20"/>
<evidence type="ECO:0000313" key="15">
    <source>
        <dbReference type="EMBL" id="ETN38179.1"/>
    </source>
</evidence>
<dbReference type="RefSeq" id="XP_008718768.1">
    <property type="nucleotide sequence ID" value="XM_008720546.1"/>
</dbReference>
<dbReference type="SMART" id="SM00239">
    <property type="entry name" value="C2"/>
    <property type="match status" value="2"/>
</dbReference>
<dbReference type="OrthoDB" id="419768at2759"/>
<dbReference type="STRING" id="1220924.W2RR20"/>
<dbReference type="CDD" id="cd04041">
    <property type="entry name" value="C2A_fungal"/>
    <property type="match status" value="1"/>
</dbReference>
<evidence type="ECO:0000256" key="10">
    <source>
        <dbReference type="ARBA" id="ARBA00023136"/>
    </source>
</evidence>
<dbReference type="GeneID" id="19973549"/>
<dbReference type="Proteomes" id="UP000030752">
    <property type="component" value="Unassembled WGS sequence"/>
</dbReference>
<evidence type="ECO:0000256" key="8">
    <source>
        <dbReference type="ARBA" id="ARBA00023055"/>
    </source>
</evidence>
<keyword evidence="8" id="KW-0445">Lipid transport</keyword>
<dbReference type="PROSITE" id="PS51847">
    <property type="entry name" value="SMP"/>
    <property type="match status" value="1"/>
</dbReference>
<feature type="compositionally biased region" description="Basic and acidic residues" evidence="11">
    <location>
        <begin position="436"/>
        <end position="453"/>
    </location>
</feature>
<dbReference type="InterPro" id="IPR037767">
    <property type="entry name" value="C2A_Mug190-like"/>
</dbReference>
<keyword evidence="2" id="KW-0813">Transport</keyword>
<organism evidence="15 16">
    <name type="scientific">Cyphellophora europaea (strain CBS 101466)</name>
    <name type="common">Phialophora europaea</name>
    <dbReference type="NCBI Taxonomy" id="1220924"/>
    <lineage>
        <taxon>Eukaryota</taxon>
        <taxon>Fungi</taxon>
        <taxon>Dikarya</taxon>
        <taxon>Ascomycota</taxon>
        <taxon>Pezizomycotina</taxon>
        <taxon>Eurotiomycetes</taxon>
        <taxon>Chaetothyriomycetidae</taxon>
        <taxon>Chaetothyriales</taxon>
        <taxon>Cyphellophoraceae</taxon>
        <taxon>Cyphellophora</taxon>
    </lineage>
</organism>
<reference evidence="15 16" key="1">
    <citation type="submission" date="2013-03" db="EMBL/GenBank/DDBJ databases">
        <title>The Genome Sequence of Phialophora europaea CBS 101466.</title>
        <authorList>
            <consortium name="The Broad Institute Genomics Platform"/>
            <person name="Cuomo C."/>
            <person name="de Hoog S."/>
            <person name="Gorbushina A."/>
            <person name="Walker B."/>
            <person name="Young S.K."/>
            <person name="Zeng Q."/>
            <person name="Gargeya S."/>
            <person name="Fitzgerald M."/>
            <person name="Haas B."/>
            <person name="Abouelleil A."/>
            <person name="Allen A.W."/>
            <person name="Alvarado L."/>
            <person name="Arachchi H.M."/>
            <person name="Berlin A.M."/>
            <person name="Chapman S.B."/>
            <person name="Gainer-Dewar J."/>
            <person name="Goldberg J."/>
            <person name="Griggs A."/>
            <person name="Gujja S."/>
            <person name="Hansen M."/>
            <person name="Howarth C."/>
            <person name="Imamovic A."/>
            <person name="Ireland A."/>
            <person name="Larimer J."/>
            <person name="McCowan C."/>
            <person name="Murphy C."/>
            <person name="Pearson M."/>
            <person name="Poon T.W."/>
            <person name="Priest M."/>
            <person name="Roberts A."/>
            <person name="Saif S."/>
            <person name="Shea T."/>
            <person name="Sisk P."/>
            <person name="Sykes S."/>
            <person name="Wortman J."/>
            <person name="Nusbaum C."/>
            <person name="Birren B."/>
        </authorList>
    </citation>
    <scope>NUCLEOTIDE SEQUENCE [LARGE SCALE GENOMIC DNA]</scope>
    <source>
        <strain evidence="15 16">CBS 101466</strain>
    </source>
</reference>
<keyword evidence="3" id="KW-0597">Phosphoprotein</keyword>